<dbReference type="Proteomes" id="UP000253383">
    <property type="component" value="Unassembled WGS sequence"/>
</dbReference>
<accession>A0A368JCT6</accession>
<reference evidence="1 2" key="1">
    <citation type="submission" date="2018-07" db="EMBL/GenBank/DDBJ databases">
        <title>Genome analysis of Larkinella rosea.</title>
        <authorList>
            <person name="Zhou Z."/>
            <person name="Wang G."/>
        </authorList>
    </citation>
    <scope>NUCLEOTIDE SEQUENCE [LARGE SCALE GENOMIC DNA]</scope>
    <source>
        <strain evidence="2">zzj9</strain>
    </source>
</reference>
<name>A0A368JCT6_9BACT</name>
<gene>
    <name evidence="1" type="ORF">DUE52_31710</name>
</gene>
<evidence type="ECO:0000313" key="1">
    <source>
        <dbReference type="EMBL" id="RCR65479.1"/>
    </source>
</evidence>
<proteinExistence type="predicted"/>
<dbReference type="EMBL" id="QOWE01000045">
    <property type="protein sequence ID" value="RCR65479.1"/>
    <property type="molecule type" value="Genomic_DNA"/>
</dbReference>
<comment type="caution">
    <text evidence="1">The sequence shown here is derived from an EMBL/GenBank/DDBJ whole genome shotgun (WGS) entry which is preliminary data.</text>
</comment>
<dbReference type="AlphaFoldDB" id="A0A368JCT6"/>
<sequence>MGIVAYLTARWGMRYRVNYRRYAVQFLRNGLFCRTILLPNPSPGHEFTGNSGAVAIRVFGRGPATGQFTFFVLFHVQFRPGKFPAVIAEGFAIIVARKIIS</sequence>
<organism evidence="1 2">
    <name type="scientific">Larkinella punicea</name>
    <dbReference type="NCBI Taxonomy" id="2315727"/>
    <lineage>
        <taxon>Bacteria</taxon>
        <taxon>Pseudomonadati</taxon>
        <taxon>Bacteroidota</taxon>
        <taxon>Cytophagia</taxon>
        <taxon>Cytophagales</taxon>
        <taxon>Spirosomataceae</taxon>
        <taxon>Larkinella</taxon>
    </lineage>
</organism>
<protein>
    <submittedName>
        <fullName evidence="1">Uncharacterized protein</fullName>
    </submittedName>
</protein>
<evidence type="ECO:0000313" key="2">
    <source>
        <dbReference type="Proteomes" id="UP000253383"/>
    </source>
</evidence>
<keyword evidence="2" id="KW-1185">Reference proteome</keyword>